<accession>A0A1B7L5W0</accession>
<dbReference type="STRING" id="1691903.A9B99_20185"/>
<dbReference type="Proteomes" id="UP000078225">
    <property type="component" value="Unassembled WGS sequence"/>
</dbReference>
<feature type="transmembrane region" description="Helical" evidence="8">
    <location>
        <begin position="337"/>
        <end position="354"/>
    </location>
</feature>
<dbReference type="CDD" id="cd06173">
    <property type="entry name" value="MFS_MefA_like"/>
    <property type="match status" value="1"/>
</dbReference>
<dbReference type="InterPro" id="IPR020846">
    <property type="entry name" value="MFS_dom"/>
</dbReference>
<feature type="transmembrane region" description="Helical" evidence="8">
    <location>
        <begin position="308"/>
        <end position="331"/>
    </location>
</feature>
<gene>
    <name evidence="10" type="ORF">A9B99_20185</name>
</gene>
<feature type="transmembrane region" description="Helical" evidence="8">
    <location>
        <begin position="99"/>
        <end position="120"/>
    </location>
</feature>
<dbReference type="GO" id="GO:0022857">
    <property type="term" value="F:transmembrane transporter activity"/>
    <property type="evidence" value="ECO:0007669"/>
    <property type="project" value="InterPro"/>
</dbReference>
<comment type="subcellular location">
    <subcellularLocation>
        <location evidence="1">Cell membrane</location>
        <topology evidence="1">Multi-pass membrane protein</topology>
    </subcellularLocation>
</comment>
<feature type="transmembrane region" description="Helical" evidence="8">
    <location>
        <begin position="245"/>
        <end position="266"/>
    </location>
</feature>
<evidence type="ECO:0000256" key="8">
    <source>
        <dbReference type="SAM" id="Phobius"/>
    </source>
</evidence>
<dbReference type="Pfam" id="PF05977">
    <property type="entry name" value="MFS_3"/>
    <property type="match status" value="1"/>
</dbReference>
<feature type="transmembrane region" description="Helical" evidence="8">
    <location>
        <begin position="392"/>
        <end position="413"/>
    </location>
</feature>
<keyword evidence="3" id="KW-1003">Cell membrane</keyword>
<reference evidence="11" key="1">
    <citation type="submission" date="2016-05" db="EMBL/GenBank/DDBJ databases">
        <authorList>
            <person name="Behera P."/>
            <person name="Vaishampayan P."/>
            <person name="Singh N."/>
            <person name="Raina V."/>
            <person name="Suar M."/>
            <person name="Pattnaik A."/>
            <person name="Rastogi G."/>
        </authorList>
    </citation>
    <scope>NUCLEOTIDE SEQUENCE [LARGE SCALE GENOMIC DNA]</scope>
    <source>
        <strain evidence="11">MP23</strain>
    </source>
</reference>
<keyword evidence="6 8" id="KW-0472">Membrane</keyword>
<dbReference type="Gene3D" id="1.20.1250.20">
    <property type="entry name" value="MFS general substrate transporter like domains"/>
    <property type="match status" value="1"/>
</dbReference>
<organism evidence="10 11">
    <name type="scientific">Mangrovibacter phragmitis</name>
    <dbReference type="NCBI Taxonomy" id="1691903"/>
    <lineage>
        <taxon>Bacteria</taxon>
        <taxon>Pseudomonadati</taxon>
        <taxon>Pseudomonadota</taxon>
        <taxon>Gammaproteobacteria</taxon>
        <taxon>Enterobacterales</taxon>
        <taxon>Enterobacteriaceae</taxon>
        <taxon>Mangrovibacter</taxon>
    </lineage>
</organism>
<dbReference type="PANTHER" id="PTHR23513:SF11">
    <property type="entry name" value="STAPHYLOFERRIN A TRANSPORTER"/>
    <property type="match status" value="1"/>
</dbReference>
<name>A0A1B7L5W0_9ENTR</name>
<feature type="transmembrane region" description="Helical" evidence="8">
    <location>
        <begin position="191"/>
        <end position="209"/>
    </location>
</feature>
<feature type="domain" description="Major facilitator superfamily (MFS) profile" evidence="9">
    <location>
        <begin position="33"/>
        <end position="416"/>
    </location>
</feature>
<dbReference type="InterPro" id="IPR010290">
    <property type="entry name" value="TM_effector"/>
</dbReference>
<sequence>MAQVNDIQSSSPEQDDTVTVRPSSPWQPLRQPVFRTLWLATVVSNIGSWMNDVGVNWSMLTLSSDPLAVALVQASSSLPMFLFALPSGVMADIVDRRKYLLFSQVWVFIVAASLTLLSAAGLVTPWVLLLAAFLLSTGAAMSSPPFQAIVPDLVTKDELGPAIALNSLGINISRAIGPALGGLILSFTSPWLVFLLNALSVTGVALVLYRWKSEPTIQRLPPEHFFQAVRVGLRYIYAAPVFRNVLVRTCAFFLFGSAGWALLPLVARTEMHQGPGGYGMMLASIGVGAISGAVLMPRLRKRFSADALMMQASVLFGLMMLGMAFIRHFWWLNLCEFFIGLAWITILSTLNLGAQRSAARWVKARALAVYLTAFFGSMTIGSTVWGQLAAHYSIPFSLSTAAIGLILSCTVVWRWRLDKDPDLDLDIATHRNSSTLQPNVHHSRGPVMVSYEYRIRREDAHDFTVCMQDMRRMRRRSGAINWAIYEDVLQPGIFVETFVVDSWMEHLREQERYTMDDKKIQTRVNTFHQGEQVPEVRYLVAPF</sequence>
<evidence type="ECO:0000256" key="3">
    <source>
        <dbReference type="ARBA" id="ARBA00022475"/>
    </source>
</evidence>
<protein>
    <submittedName>
        <fullName evidence="10">MFS transporter</fullName>
    </submittedName>
</protein>
<keyword evidence="11" id="KW-1185">Reference proteome</keyword>
<evidence type="ECO:0000313" key="10">
    <source>
        <dbReference type="EMBL" id="OAT77727.1"/>
    </source>
</evidence>
<dbReference type="InterPro" id="IPR036259">
    <property type="entry name" value="MFS_trans_sf"/>
</dbReference>
<dbReference type="SUPFAM" id="SSF103473">
    <property type="entry name" value="MFS general substrate transporter"/>
    <property type="match status" value="1"/>
</dbReference>
<evidence type="ECO:0000256" key="1">
    <source>
        <dbReference type="ARBA" id="ARBA00004651"/>
    </source>
</evidence>
<dbReference type="PANTHER" id="PTHR23513">
    <property type="entry name" value="INTEGRAL MEMBRANE EFFLUX PROTEIN-RELATED"/>
    <property type="match status" value="1"/>
</dbReference>
<keyword evidence="5 8" id="KW-1133">Transmembrane helix</keyword>
<dbReference type="AlphaFoldDB" id="A0A1B7L5W0"/>
<feature type="transmembrane region" description="Helical" evidence="8">
    <location>
        <begin position="278"/>
        <end position="296"/>
    </location>
</feature>
<keyword evidence="2" id="KW-0813">Transport</keyword>
<dbReference type="GO" id="GO:0005886">
    <property type="term" value="C:plasma membrane"/>
    <property type="evidence" value="ECO:0007669"/>
    <property type="project" value="UniProtKB-SubCell"/>
</dbReference>
<evidence type="ECO:0000256" key="4">
    <source>
        <dbReference type="ARBA" id="ARBA00022692"/>
    </source>
</evidence>
<dbReference type="OrthoDB" id="9775268at2"/>
<feature type="transmembrane region" description="Helical" evidence="8">
    <location>
        <begin position="366"/>
        <end position="386"/>
    </location>
</feature>
<keyword evidence="4 8" id="KW-0812">Transmembrane</keyword>
<proteinExistence type="predicted"/>
<dbReference type="PROSITE" id="PS50850">
    <property type="entry name" value="MFS"/>
    <property type="match status" value="1"/>
</dbReference>
<evidence type="ECO:0000256" key="7">
    <source>
        <dbReference type="SAM" id="MobiDB-lite"/>
    </source>
</evidence>
<comment type="caution">
    <text evidence="10">The sequence shown here is derived from an EMBL/GenBank/DDBJ whole genome shotgun (WGS) entry which is preliminary data.</text>
</comment>
<evidence type="ECO:0000256" key="6">
    <source>
        <dbReference type="ARBA" id="ARBA00023136"/>
    </source>
</evidence>
<evidence type="ECO:0000256" key="2">
    <source>
        <dbReference type="ARBA" id="ARBA00022448"/>
    </source>
</evidence>
<evidence type="ECO:0000259" key="9">
    <source>
        <dbReference type="PROSITE" id="PS50850"/>
    </source>
</evidence>
<feature type="compositionally biased region" description="Polar residues" evidence="7">
    <location>
        <begin position="1"/>
        <end position="12"/>
    </location>
</feature>
<evidence type="ECO:0000313" key="11">
    <source>
        <dbReference type="Proteomes" id="UP000078225"/>
    </source>
</evidence>
<feature type="region of interest" description="Disordered" evidence="7">
    <location>
        <begin position="1"/>
        <end position="25"/>
    </location>
</feature>
<dbReference type="EMBL" id="LYRP01000005">
    <property type="protein sequence ID" value="OAT77727.1"/>
    <property type="molecule type" value="Genomic_DNA"/>
</dbReference>
<evidence type="ECO:0000256" key="5">
    <source>
        <dbReference type="ARBA" id="ARBA00022989"/>
    </source>
</evidence>
<dbReference type="RefSeq" id="WP_064596401.1">
    <property type="nucleotide sequence ID" value="NZ_CP134782.1"/>
</dbReference>